<dbReference type="RefSeq" id="YP_009603327.1">
    <property type="nucleotide sequence ID" value="NC_041950.1"/>
</dbReference>
<evidence type="ECO:0000313" key="2">
    <source>
        <dbReference type="EMBL" id="AMS03446.1"/>
    </source>
</evidence>
<sequence length="62" mass="7412">MATEEKPEYLTVREAAKLLRVTEWTIRKHLREGVYPGAIRPGRNWLIPRADIHAYFKKEYNK</sequence>
<dbReference type="InterPro" id="IPR041657">
    <property type="entry name" value="HTH_17"/>
</dbReference>
<feature type="domain" description="Helix-turn-helix" evidence="1">
    <location>
        <begin position="9"/>
        <end position="58"/>
    </location>
</feature>
<dbReference type="KEGG" id="vg:40079207"/>
<dbReference type="Proteomes" id="UP000223856">
    <property type="component" value="Segment"/>
</dbReference>
<protein>
    <submittedName>
        <fullName evidence="2">Helix-turn-helix DNA binding protein</fullName>
    </submittedName>
</protein>
<keyword evidence="3" id="KW-1185">Reference proteome</keyword>
<dbReference type="EMBL" id="KU963258">
    <property type="protein sequence ID" value="AMS03446.1"/>
    <property type="molecule type" value="Genomic_DNA"/>
</dbReference>
<dbReference type="GeneID" id="40079207"/>
<gene>
    <name evidence="2" type="primary">53</name>
    <name evidence="2" type="ORF">SEA_KATYUSHA_53</name>
</gene>
<evidence type="ECO:0000313" key="3">
    <source>
        <dbReference type="Proteomes" id="UP000223856"/>
    </source>
</evidence>
<dbReference type="NCBIfam" id="TIGR01764">
    <property type="entry name" value="excise"/>
    <property type="match status" value="1"/>
</dbReference>
<proteinExistence type="predicted"/>
<organism evidence="2 3">
    <name type="scientific">Gordonia phage Katyusha</name>
    <dbReference type="NCBI Taxonomy" id="1821555"/>
    <lineage>
        <taxon>Viruses</taxon>
        <taxon>Duplodnaviria</taxon>
        <taxon>Heunggongvirae</taxon>
        <taxon>Uroviricota</taxon>
        <taxon>Caudoviricetes</taxon>
        <taxon>Demosthenesvirus</taxon>
        <taxon>Demosthenesvirus katyusha</taxon>
    </lineage>
</organism>
<dbReference type="SUPFAM" id="SSF46955">
    <property type="entry name" value="Putative DNA-binding domain"/>
    <property type="match status" value="1"/>
</dbReference>
<reference evidence="2 3" key="1">
    <citation type="submission" date="2016-03" db="EMBL/GenBank/DDBJ databases">
        <authorList>
            <person name="Green D.E."/>
            <person name="Kennedy B.V."/>
            <person name="Kocak B.Z."/>
            <person name="Moretti M.L."/>
            <person name="Onelangsy F.L."/>
            <person name="Mezghani N.A."/>
            <person name="Thompson P.K."/>
            <person name="Ulbrich M.C."/>
            <person name="Furbee E.C."/>
            <person name="Grubb S.R."/>
            <person name="Warner M.H."/>
            <person name="Montgomery M.T."/>
            <person name="Garlena R.A."/>
            <person name="Russell D.A."/>
            <person name="Pope W.H."/>
            <person name="Jacobs-Sera D."/>
            <person name="Hendrix R.W."/>
            <person name="Hatfull G.F."/>
        </authorList>
    </citation>
    <scope>NUCLEOTIDE SEQUENCE [LARGE SCALE GENOMIC DNA]</scope>
</reference>
<dbReference type="InterPro" id="IPR010093">
    <property type="entry name" value="SinI_DNA-bd"/>
</dbReference>
<dbReference type="InterPro" id="IPR009061">
    <property type="entry name" value="DNA-bd_dom_put_sf"/>
</dbReference>
<dbReference type="GO" id="GO:0003677">
    <property type="term" value="F:DNA binding"/>
    <property type="evidence" value="ECO:0007669"/>
    <property type="project" value="InterPro"/>
</dbReference>
<dbReference type="Pfam" id="PF12728">
    <property type="entry name" value="HTH_17"/>
    <property type="match status" value="1"/>
</dbReference>
<evidence type="ECO:0000259" key="1">
    <source>
        <dbReference type="Pfam" id="PF12728"/>
    </source>
</evidence>
<name>A0A142KBG3_9CAUD</name>
<accession>A0A142KBG3</accession>